<name>A0A0F9BPM8_9ZZZZ</name>
<feature type="non-terminal residue" evidence="1">
    <location>
        <position position="1"/>
    </location>
</feature>
<comment type="caution">
    <text evidence="1">The sequence shown here is derived from an EMBL/GenBank/DDBJ whole genome shotgun (WGS) entry which is preliminary data.</text>
</comment>
<proteinExistence type="predicted"/>
<evidence type="ECO:0000313" key="1">
    <source>
        <dbReference type="EMBL" id="KKK92484.1"/>
    </source>
</evidence>
<accession>A0A0F9BPM8</accession>
<dbReference type="EMBL" id="LAZR01048194">
    <property type="protein sequence ID" value="KKK92484.1"/>
    <property type="molecule type" value="Genomic_DNA"/>
</dbReference>
<reference evidence="1" key="1">
    <citation type="journal article" date="2015" name="Nature">
        <title>Complex archaea that bridge the gap between prokaryotes and eukaryotes.</title>
        <authorList>
            <person name="Spang A."/>
            <person name="Saw J.H."/>
            <person name="Jorgensen S.L."/>
            <person name="Zaremba-Niedzwiedzka K."/>
            <person name="Martijn J."/>
            <person name="Lind A.E."/>
            <person name="van Eijk R."/>
            <person name="Schleper C."/>
            <person name="Guy L."/>
            <person name="Ettema T.J."/>
        </authorList>
    </citation>
    <scope>NUCLEOTIDE SEQUENCE</scope>
</reference>
<gene>
    <name evidence="1" type="ORF">LCGC14_2702500</name>
</gene>
<dbReference type="AlphaFoldDB" id="A0A0F9BPM8"/>
<protein>
    <submittedName>
        <fullName evidence="1">Uncharacterized protein</fullName>
    </submittedName>
</protein>
<sequence>RYGGRGIKMMIPKQIFIAWYIREAQGRTDLTIDRIDNDGHYELGNIQLISMGDNIRKAHRESEAMMISQSRNIQLAHAESSKGVRIGDHVFQSIREAGKFFSPSGNFHYVHDRIRRNDSLMPDGTPIEIMVST</sequence>
<organism evidence="1">
    <name type="scientific">marine sediment metagenome</name>
    <dbReference type="NCBI Taxonomy" id="412755"/>
    <lineage>
        <taxon>unclassified sequences</taxon>
        <taxon>metagenomes</taxon>
        <taxon>ecological metagenomes</taxon>
    </lineage>
</organism>